<keyword evidence="1" id="KW-0472">Membrane</keyword>
<gene>
    <name evidence="2" type="ORF">BLE401_17285</name>
</gene>
<evidence type="ECO:0000313" key="2">
    <source>
        <dbReference type="EMBL" id="AUI70691.2"/>
    </source>
</evidence>
<evidence type="ECO:0000313" key="3">
    <source>
        <dbReference type="Proteomes" id="UP000234271"/>
    </source>
</evidence>
<dbReference type="STRING" id="288004.AL038_07025"/>
<dbReference type="InterPro" id="IPR025500">
    <property type="entry name" value="DUF4390"/>
</dbReference>
<evidence type="ECO:0000256" key="1">
    <source>
        <dbReference type="SAM" id="Phobius"/>
    </source>
</evidence>
<organism evidence="2 3">
    <name type="scientific">Beggiatoa leptomitoformis</name>
    <dbReference type="NCBI Taxonomy" id="288004"/>
    <lineage>
        <taxon>Bacteria</taxon>
        <taxon>Pseudomonadati</taxon>
        <taxon>Pseudomonadota</taxon>
        <taxon>Gammaproteobacteria</taxon>
        <taxon>Thiotrichales</taxon>
        <taxon>Thiotrichaceae</taxon>
        <taxon>Beggiatoa</taxon>
    </lineage>
</organism>
<dbReference type="Proteomes" id="UP000234271">
    <property type="component" value="Chromosome"/>
</dbReference>
<proteinExistence type="predicted"/>
<name>A0A2N9YJJ6_9GAMM</name>
<accession>A0A2N9YJJ6</accession>
<sequence length="231" mass="27136">MPRLWVDRFYRANLILMVFIMPALLNKMFHLFLRDRDFPSHHRPHHIAYLRHVLRLSSLLCLLFSPHVYAEFAIKHADTQLNNDVYQLNAQLSYALTPEVIEALNNGVVITLELAIDVQRVRSFWWDNTVASLRQRYQLRYYPLSQQYVVLYLNTGIQETFLTLTAALNALGNLKEFPLLDKTLVQSSNHYQVYLQLRLDIEALPAPLRPIAYFSSGWRLDSEWFICDLTP</sequence>
<keyword evidence="3" id="KW-1185">Reference proteome</keyword>
<keyword evidence="1" id="KW-0812">Transmembrane</keyword>
<reference evidence="3" key="1">
    <citation type="submission" date="2016-12" db="EMBL/GenBank/DDBJ databases">
        <title>Complete Genome Sequence of Beggiatoa leptomitiformis D-401.</title>
        <authorList>
            <person name="Fomenkov A."/>
            <person name="Vincze T."/>
            <person name="Grabovich M."/>
            <person name="Anton B.P."/>
            <person name="Dubinina G."/>
            <person name="Orlova M."/>
            <person name="Belousova E."/>
            <person name="Roberts R.J."/>
        </authorList>
    </citation>
    <scope>NUCLEOTIDE SEQUENCE [LARGE SCALE GENOMIC DNA]</scope>
    <source>
        <strain evidence="3">D-401</strain>
    </source>
</reference>
<feature type="transmembrane region" description="Helical" evidence="1">
    <location>
        <begin position="12"/>
        <end position="33"/>
    </location>
</feature>
<dbReference type="EMBL" id="CP018889">
    <property type="protein sequence ID" value="AUI70691.2"/>
    <property type="molecule type" value="Genomic_DNA"/>
</dbReference>
<protein>
    <submittedName>
        <fullName evidence="2">DUF4390 domain-containing protein</fullName>
    </submittedName>
</protein>
<keyword evidence="1" id="KW-1133">Transmembrane helix</keyword>
<dbReference type="AlphaFoldDB" id="A0A2N9YJJ6"/>
<dbReference type="Pfam" id="PF14334">
    <property type="entry name" value="DUF4390"/>
    <property type="match status" value="1"/>
</dbReference>